<dbReference type="Pfam" id="PF12971">
    <property type="entry name" value="NAGLU_N"/>
    <property type="match status" value="1"/>
</dbReference>
<dbReference type="Pfam" id="PF05089">
    <property type="entry name" value="NAGLU"/>
    <property type="match status" value="1"/>
</dbReference>
<accession>A0A7R9J3R1</accession>
<dbReference type="Gene3D" id="3.30.379.10">
    <property type="entry name" value="Chitobiase/beta-hexosaminidase domain 2-like"/>
    <property type="match status" value="1"/>
</dbReference>
<evidence type="ECO:0000259" key="3">
    <source>
        <dbReference type="Pfam" id="PF12971"/>
    </source>
</evidence>
<dbReference type="InterPro" id="IPR029018">
    <property type="entry name" value="Hex-like_dom2"/>
</dbReference>
<evidence type="ECO:0000259" key="2">
    <source>
        <dbReference type="Pfam" id="PF05089"/>
    </source>
</evidence>
<dbReference type="InterPro" id="IPR024733">
    <property type="entry name" value="NAGLU_tim-barrel"/>
</dbReference>
<sequence length="595" mass="68108">MKENRIDVAADGMLKMEFSSQKIDVFWMKRKEEYPELAREALRLLVQFTTSYLCFQDTLGHLKPRSSEGTQAEAVVGVIRRLIPTRAHEFNITVNMSKGPPGKDTFQVLKLANEDQVAITGTSGVAAAWGFHHYLKYHCLCHVSWEADQLNLPAVLPAANITVTSADRFRYYQNVCTSSYSFTWWNWTRWEREIDWMALNGINLALATVGQEAIWERVYVQLNLTSDDINNHFTGPAFLAWGRMGNIRGWAGPLSPSWHNHTLILQRRILTRMRELGIVPILPAFAGHVPRAFQNPYLIEPTEPLFRQVGNLFMEQVIAEFGTDHVYNCDTFNEMVPSSGELDYLSAVGHATFQAMIDIDPTAIWVKQSWEFLHSPFWTIKRVKSFLTSVPILANALVELSSTAEDGEIEVRISGRMLVLDLQSEQYEQYTTYSSYFGQPFIWCMLHNFGGTLGLFGSMSIINQKVFVARALPNGTLVGTGLTPEGINQNYVIYDLMTEMSWRTEPTNLTQWVSAYATRRYGEENDDSNQAWDLLKLNTVVQLYLYLAGRNPTQEMDIVHLLTSELDNSNILLWLYVIVDRQYYMFDKKMLCNLL</sequence>
<feature type="domain" description="Alpha-N-acetylglucosaminidase tim-barrel" evidence="2">
    <location>
        <begin position="170"/>
        <end position="295"/>
    </location>
</feature>
<dbReference type="PANTHER" id="PTHR12872:SF1">
    <property type="entry name" value="ALPHA-N-ACETYLGLUCOSAMINIDASE"/>
    <property type="match status" value="1"/>
</dbReference>
<organism evidence="4">
    <name type="scientific">Timema californicum</name>
    <name type="common">California timema</name>
    <name type="synonym">Walking stick</name>
    <dbReference type="NCBI Taxonomy" id="61474"/>
    <lineage>
        <taxon>Eukaryota</taxon>
        <taxon>Metazoa</taxon>
        <taxon>Ecdysozoa</taxon>
        <taxon>Arthropoda</taxon>
        <taxon>Hexapoda</taxon>
        <taxon>Insecta</taxon>
        <taxon>Pterygota</taxon>
        <taxon>Neoptera</taxon>
        <taxon>Polyneoptera</taxon>
        <taxon>Phasmatodea</taxon>
        <taxon>Timematodea</taxon>
        <taxon>Timematoidea</taxon>
        <taxon>Timematidae</taxon>
        <taxon>Timema</taxon>
    </lineage>
</organism>
<name>A0A7R9J3R1_TIMCA</name>
<dbReference type="GO" id="GO:0016787">
    <property type="term" value="F:hydrolase activity"/>
    <property type="evidence" value="ECO:0007669"/>
    <property type="project" value="UniProtKB-KW"/>
</dbReference>
<dbReference type="InterPro" id="IPR017853">
    <property type="entry name" value="GH"/>
</dbReference>
<dbReference type="Gene3D" id="3.20.20.80">
    <property type="entry name" value="Glycosidases"/>
    <property type="match status" value="1"/>
</dbReference>
<gene>
    <name evidence="4" type="ORF">TCMB3V08_LOCUS4588</name>
</gene>
<protein>
    <submittedName>
        <fullName evidence="4">(California timema) hypothetical protein</fullName>
    </submittedName>
</protein>
<dbReference type="SUPFAM" id="SSF51445">
    <property type="entry name" value="(Trans)glycosidases"/>
    <property type="match status" value="1"/>
</dbReference>
<dbReference type="AlphaFoldDB" id="A0A7R9J3R1"/>
<dbReference type="EMBL" id="OE180774">
    <property type="protein sequence ID" value="CAD7571926.1"/>
    <property type="molecule type" value="Genomic_DNA"/>
</dbReference>
<dbReference type="InterPro" id="IPR024240">
    <property type="entry name" value="NAGLU_N"/>
</dbReference>
<reference evidence="4" key="1">
    <citation type="submission" date="2020-11" db="EMBL/GenBank/DDBJ databases">
        <authorList>
            <person name="Tran Van P."/>
        </authorList>
    </citation>
    <scope>NUCLEOTIDE SEQUENCE</scope>
</reference>
<dbReference type="PANTHER" id="PTHR12872">
    <property type="entry name" value="ALPHA-N-ACETYLGLUCOSAMINIDASE"/>
    <property type="match status" value="1"/>
</dbReference>
<feature type="domain" description="Alpha-N-acetylglucosaminidase N-terminal" evidence="3">
    <location>
        <begin position="74"/>
        <end position="158"/>
    </location>
</feature>
<evidence type="ECO:0000256" key="1">
    <source>
        <dbReference type="ARBA" id="ARBA00022801"/>
    </source>
</evidence>
<proteinExistence type="predicted"/>
<keyword evidence="1" id="KW-0378">Hydrolase</keyword>
<dbReference type="InterPro" id="IPR007781">
    <property type="entry name" value="NAGLU"/>
</dbReference>
<evidence type="ECO:0000313" key="4">
    <source>
        <dbReference type="EMBL" id="CAD7571926.1"/>
    </source>
</evidence>